<feature type="transmembrane region" description="Helical" evidence="5">
    <location>
        <begin position="59"/>
        <end position="77"/>
    </location>
</feature>
<keyword evidence="2 5" id="KW-0812">Transmembrane</keyword>
<feature type="transmembrane region" description="Helical" evidence="5">
    <location>
        <begin position="198"/>
        <end position="219"/>
    </location>
</feature>
<comment type="subcellular location">
    <subcellularLocation>
        <location evidence="1">Endomembrane system</location>
        <topology evidence="1">Multi-pass membrane protein</topology>
    </subcellularLocation>
</comment>
<keyword evidence="8" id="KW-1185">Reference proteome</keyword>
<keyword evidence="3 5" id="KW-1133">Transmembrane helix</keyword>
<dbReference type="PANTHER" id="PTHR21324:SF2">
    <property type="entry name" value="EG:22E5.9 PROTEIN"/>
    <property type="match status" value="1"/>
</dbReference>
<sequence length="292" mass="32425">MWGISYWIVPIFSAFVWLAMLLAMLITWITEGSPRYASMEAGQHIAYISDVGAQGLKPLFIAMSTVTVVTLDLTFILERWLRHTGRLTHNTSLFQKILSILSIIAAIVGAVGLILLSIFDTLRHPHLHDAFLCLFIGGYIVSAIFICAEYQRLGIHFREHRVLRISFWLKLAFILIEIALAVAFGVTSKNGHRNVAAVLEWIIALIYFFFVLSFFIDFMPAVRTKHHQSHETEMDVALEQGDSATGRLYQNGAGDGGMNGYTNGANGYTNGANGYAPGTTKPVEPAVPSRNF</sequence>
<dbReference type="Pfam" id="PF10277">
    <property type="entry name" value="Frag1"/>
    <property type="match status" value="1"/>
</dbReference>
<evidence type="ECO:0000256" key="1">
    <source>
        <dbReference type="ARBA" id="ARBA00004127"/>
    </source>
</evidence>
<dbReference type="OrthoDB" id="10032492at2759"/>
<feature type="domain" description="CWH43-like N-terminal" evidence="6">
    <location>
        <begin position="6"/>
        <end position="220"/>
    </location>
</feature>
<dbReference type="EMBL" id="MU003700">
    <property type="protein sequence ID" value="KAF2810420.1"/>
    <property type="molecule type" value="Genomic_DNA"/>
</dbReference>
<reference evidence="9" key="2">
    <citation type="submission" date="2020-04" db="EMBL/GenBank/DDBJ databases">
        <authorList>
            <consortium name="NCBI Genome Project"/>
        </authorList>
    </citation>
    <scope>NUCLEOTIDE SEQUENCE</scope>
    <source>
        <strain evidence="9">CBS 304.34</strain>
    </source>
</reference>
<reference evidence="7 9" key="1">
    <citation type="journal article" date="2020" name="Stud. Mycol.">
        <title>101 Dothideomycetes genomes: a test case for predicting lifestyles and emergence of pathogens.</title>
        <authorList>
            <person name="Haridas S."/>
            <person name="Albert R."/>
            <person name="Binder M."/>
            <person name="Bloem J."/>
            <person name="Labutti K."/>
            <person name="Salamov A."/>
            <person name="Andreopoulos B."/>
            <person name="Baker S."/>
            <person name="Barry K."/>
            <person name="Bills G."/>
            <person name="Bluhm B."/>
            <person name="Cannon C."/>
            <person name="Castanera R."/>
            <person name="Culley D."/>
            <person name="Daum C."/>
            <person name="Ezra D."/>
            <person name="Gonzalez J."/>
            <person name="Henrissat B."/>
            <person name="Kuo A."/>
            <person name="Liang C."/>
            <person name="Lipzen A."/>
            <person name="Lutzoni F."/>
            <person name="Magnuson J."/>
            <person name="Mondo S."/>
            <person name="Nolan M."/>
            <person name="Ohm R."/>
            <person name="Pangilinan J."/>
            <person name="Park H.-J."/>
            <person name="Ramirez L."/>
            <person name="Alfaro M."/>
            <person name="Sun H."/>
            <person name="Tritt A."/>
            <person name="Yoshinaga Y."/>
            <person name="Zwiers L.-H."/>
            <person name="Turgeon B."/>
            <person name="Goodwin S."/>
            <person name="Spatafora J."/>
            <person name="Crous P."/>
            <person name="Grigoriev I."/>
        </authorList>
    </citation>
    <scope>NUCLEOTIDE SEQUENCE</scope>
    <source>
        <strain evidence="7 9">CBS 304.34</strain>
    </source>
</reference>
<feature type="transmembrane region" description="Helical" evidence="5">
    <location>
        <begin position="125"/>
        <end position="146"/>
    </location>
</feature>
<feature type="transmembrane region" description="Helical" evidence="5">
    <location>
        <begin position="7"/>
        <end position="29"/>
    </location>
</feature>
<name>A0A6A6YNR5_9PEZI</name>
<proteinExistence type="predicted"/>
<dbReference type="GO" id="GO:0005886">
    <property type="term" value="C:plasma membrane"/>
    <property type="evidence" value="ECO:0007669"/>
    <property type="project" value="TreeGrafter"/>
</dbReference>
<dbReference type="InterPro" id="IPR050911">
    <property type="entry name" value="DRAM/TMEM150_Autophagy_Mod"/>
</dbReference>
<accession>A0A6A6YNR5</accession>
<evidence type="ECO:0000313" key="8">
    <source>
        <dbReference type="Proteomes" id="UP000504636"/>
    </source>
</evidence>
<evidence type="ECO:0000256" key="5">
    <source>
        <dbReference type="SAM" id="Phobius"/>
    </source>
</evidence>
<evidence type="ECO:0000256" key="4">
    <source>
        <dbReference type="ARBA" id="ARBA00023136"/>
    </source>
</evidence>
<dbReference type="GO" id="GO:0012505">
    <property type="term" value="C:endomembrane system"/>
    <property type="evidence" value="ECO:0007669"/>
    <property type="project" value="UniProtKB-SubCell"/>
</dbReference>
<dbReference type="GeneID" id="54460870"/>
<reference evidence="9" key="3">
    <citation type="submission" date="2025-04" db="UniProtKB">
        <authorList>
            <consortium name="RefSeq"/>
        </authorList>
    </citation>
    <scope>IDENTIFICATION</scope>
    <source>
        <strain evidence="9">CBS 304.34</strain>
    </source>
</reference>
<feature type="transmembrane region" description="Helical" evidence="5">
    <location>
        <begin position="167"/>
        <end position="186"/>
    </location>
</feature>
<organism evidence="7">
    <name type="scientific">Mytilinidion resinicola</name>
    <dbReference type="NCBI Taxonomy" id="574789"/>
    <lineage>
        <taxon>Eukaryota</taxon>
        <taxon>Fungi</taxon>
        <taxon>Dikarya</taxon>
        <taxon>Ascomycota</taxon>
        <taxon>Pezizomycotina</taxon>
        <taxon>Dothideomycetes</taxon>
        <taxon>Pleosporomycetidae</taxon>
        <taxon>Mytilinidiales</taxon>
        <taxon>Mytilinidiaceae</taxon>
        <taxon>Mytilinidion</taxon>
    </lineage>
</organism>
<evidence type="ECO:0000256" key="3">
    <source>
        <dbReference type="ARBA" id="ARBA00022989"/>
    </source>
</evidence>
<evidence type="ECO:0000256" key="2">
    <source>
        <dbReference type="ARBA" id="ARBA00022692"/>
    </source>
</evidence>
<protein>
    <recommendedName>
        <fullName evidence="6">CWH43-like N-terminal domain-containing protein</fullName>
    </recommendedName>
</protein>
<keyword evidence="4 5" id="KW-0472">Membrane</keyword>
<feature type="transmembrane region" description="Helical" evidence="5">
    <location>
        <begin position="97"/>
        <end position="119"/>
    </location>
</feature>
<evidence type="ECO:0000313" key="9">
    <source>
        <dbReference type="RefSeq" id="XP_033577384.1"/>
    </source>
</evidence>
<evidence type="ECO:0000313" key="7">
    <source>
        <dbReference type="EMBL" id="KAF2810420.1"/>
    </source>
</evidence>
<dbReference type="InterPro" id="IPR019402">
    <property type="entry name" value="CWH43_N"/>
</dbReference>
<dbReference type="RefSeq" id="XP_033577384.1">
    <property type="nucleotide sequence ID" value="XM_033719977.1"/>
</dbReference>
<dbReference type="AlphaFoldDB" id="A0A6A6YNR5"/>
<gene>
    <name evidence="7 9" type="ORF">BDZ99DRAFT_462994</name>
</gene>
<evidence type="ECO:0000259" key="6">
    <source>
        <dbReference type="Pfam" id="PF10277"/>
    </source>
</evidence>
<dbReference type="Proteomes" id="UP000504636">
    <property type="component" value="Unplaced"/>
</dbReference>
<dbReference type="PANTHER" id="PTHR21324">
    <property type="entry name" value="FASTING-INDUCIBLE INTEGRAL MEMBRANE PROTEIN TM6P1-RELATED"/>
    <property type="match status" value="1"/>
</dbReference>